<name>A0A1I5YRJ0_9FIRM</name>
<sequence>MKEVILKEILKEYEDIRHQEEEALKQRENHIMQAIPEIADMRRALVELMARRSMEIIRNPNSFSQALDDLEQRIQELKRKEKELLVEHGFPPDYLSIHYRCPKCKDTGYTGDLIKEKCSCLVQRLVEKTYQLSDIKELEQQNFDTFDPQVFPDIPLEGSRLTQREYMVQLKNRLMEYVSEFPNNQRKTILFSGKTGLGKTFLLNCMAKAILDKGYTVMRISAYKLFNQLFLSALQDNEQNQFLFNCLFEVDVLIIDDLGTETQRNNFTSEDLFNILNERLIQQKHTFLSTNLGLSEIKERYSDRIASRLFDTSNTMLIKFMGQDIRIRGRS</sequence>
<dbReference type="SUPFAM" id="SSF52540">
    <property type="entry name" value="P-loop containing nucleoside triphosphate hydrolases"/>
    <property type="match status" value="1"/>
</dbReference>
<evidence type="ECO:0000313" key="3">
    <source>
        <dbReference type="Proteomes" id="UP000198577"/>
    </source>
</evidence>
<dbReference type="STRING" id="937334.SAMN05444406_1602"/>
<dbReference type="InterPro" id="IPR003593">
    <property type="entry name" value="AAA+_ATPase"/>
</dbReference>
<dbReference type="PANTHER" id="PTHR30050">
    <property type="entry name" value="CHROMOSOMAL REPLICATION INITIATOR PROTEIN DNAA"/>
    <property type="match status" value="1"/>
</dbReference>
<gene>
    <name evidence="2" type="ORF">SAMN05444406_1602</name>
</gene>
<keyword evidence="3" id="KW-1185">Reference proteome</keyword>
<dbReference type="CDD" id="cd00009">
    <property type="entry name" value="AAA"/>
    <property type="match status" value="1"/>
</dbReference>
<proteinExistence type="predicted"/>
<dbReference type="Proteomes" id="UP000198577">
    <property type="component" value="Unassembled WGS sequence"/>
</dbReference>
<organism evidence="2 3">
    <name type="scientific">Caldicoprobacter faecalis</name>
    <dbReference type="NCBI Taxonomy" id="937334"/>
    <lineage>
        <taxon>Bacteria</taxon>
        <taxon>Bacillati</taxon>
        <taxon>Bacillota</taxon>
        <taxon>Clostridia</taxon>
        <taxon>Caldicoprobacterales</taxon>
        <taxon>Caldicoprobacteraceae</taxon>
        <taxon>Caldicoprobacter</taxon>
    </lineage>
</organism>
<dbReference type="Gene3D" id="3.40.50.300">
    <property type="entry name" value="P-loop containing nucleotide triphosphate hydrolases"/>
    <property type="match status" value="1"/>
</dbReference>
<dbReference type="RefSeq" id="WP_025748119.1">
    <property type="nucleotide sequence ID" value="NZ_FOXR01000060.1"/>
</dbReference>
<dbReference type="NCBIfam" id="NF005304">
    <property type="entry name" value="PRK06835.1"/>
    <property type="match status" value="1"/>
</dbReference>
<dbReference type="EMBL" id="FOXR01000060">
    <property type="protein sequence ID" value="SFQ46846.1"/>
    <property type="molecule type" value="Genomic_DNA"/>
</dbReference>
<evidence type="ECO:0000313" key="2">
    <source>
        <dbReference type="EMBL" id="SFQ46846.1"/>
    </source>
</evidence>
<dbReference type="AlphaFoldDB" id="A0A1I5YRJ0"/>
<dbReference type="GO" id="GO:0006260">
    <property type="term" value="P:DNA replication"/>
    <property type="evidence" value="ECO:0007669"/>
    <property type="project" value="TreeGrafter"/>
</dbReference>
<feature type="domain" description="AAA+ ATPase" evidence="1">
    <location>
        <begin position="185"/>
        <end position="311"/>
    </location>
</feature>
<accession>A0A1I5YRJ0</accession>
<dbReference type="PANTHER" id="PTHR30050:SF4">
    <property type="entry name" value="ATP-BINDING PROTEIN RV3427C IN INSERTION SEQUENCE-RELATED"/>
    <property type="match status" value="1"/>
</dbReference>
<evidence type="ECO:0000259" key="1">
    <source>
        <dbReference type="SMART" id="SM00382"/>
    </source>
</evidence>
<dbReference type="OrthoDB" id="9776217at2"/>
<protein>
    <submittedName>
        <fullName evidence="2">DNA replication protein DnaC</fullName>
    </submittedName>
</protein>
<dbReference type="Pfam" id="PF00308">
    <property type="entry name" value="Bac_DnaA"/>
    <property type="match status" value="1"/>
</dbReference>
<dbReference type="SMART" id="SM00382">
    <property type="entry name" value="AAA"/>
    <property type="match status" value="1"/>
</dbReference>
<reference evidence="2 3" key="1">
    <citation type="submission" date="2016-10" db="EMBL/GenBank/DDBJ databases">
        <authorList>
            <person name="de Groot N.N."/>
        </authorList>
    </citation>
    <scope>NUCLEOTIDE SEQUENCE [LARGE SCALE GENOMIC DNA]</scope>
    <source>
        <strain evidence="2 3">DSM 20678</strain>
    </source>
</reference>
<dbReference type="InterPro" id="IPR013317">
    <property type="entry name" value="DnaA_dom"/>
</dbReference>
<dbReference type="InterPro" id="IPR027417">
    <property type="entry name" value="P-loop_NTPase"/>
</dbReference>